<feature type="region of interest" description="Disordered" evidence="1">
    <location>
        <begin position="1"/>
        <end position="20"/>
    </location>
</feature>
<proteinExistence type="predicted"/>
<evidence type="ECO:0000313" key="3">
    <source>
        <dbReference type="Proteomes" id="UP000595437"/>
    </source>
</evidence>
<protein>
    <submittedName>
        <fullName evidence="2">Uncharacterized protein</fullName>
    </submittedName>
</protein>
<feature type="region of interest" description="Disordered" evidence="1">
    <location>
        <begin position="30"/>
        <end position="60"/>
    </location>
</feature>
<accession>A0A7T8GVD6</accession>
<keyword evidence="3" id="KW-1185">Reference proteome</keyword>
<dbReference type="Proteomes" id="UP000595437">
    <property type="component" value="Chromosome 13"/>
</dbReference>
<name>A0A7T8GVD6_CALRO</name>
<organism evidence="2 3">
    <name type="scientific">Caligus rogercresseyi</name>
    <name type="common">Sea louse</name>
    <dbReference type="NCBI Taxonomy" id="217165"/>
    <lineage>
        <taxon>Eukaryota</taxon>
        <taxon>Metazoa</taxon>
        <taxon>Ecdysozoa</taxon>
        <taxon>Arthropoda</taxon>
        <taxon>Crustacea</taxon>
        <taxon>Multicrustacea</taxon>
        <taxon>Hexanauplia</taxon>
        <taxon>Copepoda</taxon>
        <taxon>Siphonostomatoida</taxon>
        <taxon>Caligidae</taxon>
        <taxon>Caligus</taxon>
    </lineage>
</organism>
<gene>
    <name evidence="2" type="ORF">FKW44_018704</name>
</gene>
<sequence length="93" mass="10628">MEGGPSIQQMRGLRQSRGWQQKEWRELGDIMENPNGFKNNNNNKKRGTPSSIFKKPQMASVNTKSPILRNRWSLLHRCIEGCLCEGPIFAEGL</sequence>
<dbReference type="AlphaFoldDB" id="A0A7T8GVD6"/>
<reference evidence="3" key="1">
    <citation type="submission" date="2021-01" db="EMBL/GenBank/DDBJ databases">
        <title>Caligus Genome Assembly.</title>
        <authorList>
            <person name="Gallardo-Escarate C."/>
        </authorList>
    </citation>
    <scope>NUCLEOTIDE SEQUENCE [LARGE SCALE GENOMIC DNA]</scope>
</reference>
<dbReference type="EMBL" id="CP045902">
    <property type="protein sequence ID" value="QQP38196.1"/>
    <property type="molecule type" value="Genomic_DNA"/>
</dbReference>
<feature type="compositionally biased region" description="Low complexity" evidence="1">
    <location>
        <begin position="33"/>
        <end position="42"/>
    </location>
</feature>
<evidence type="ECO:0000256" key="1">
    <source>
        <dbReference type="SAM" id="MobiDB-lite"/>
    </source>
</evidence>
<evidence type="ECO:0000313" key="2">
    <source>
        <dbReference type="EMBL" id="QQP38196.1"/>
    </source>
</evidence>